<evidence type="ECO:0000313" key="6">
    <source>
        <dbReference type="EMBL" id="QAU44359.1"/>
    </source>
</evidence>
<evidence type="ECO:0000256" key="2">
    <source>
        <dbReference type="ARBA" id="ARBA00022679"/>
    </source>
</evidence>
<evidence type="ECO:0000313" key="9">
    <source>
        <dbReference type="Proteomes" id="UP000290401"/>
    </source>
</evidence>
<dbReference type="InterPro" id="IPR012967">
    <property type="entry name" value="COMT_dimerisation"/>
</dbReference>
<dbReference type="RefSeq" id="WP_128949144.1">
    <property type="nucleotide sequence ID" value="NZ_CP030053.1"/>
</dbReference>
<gene>
    <name evidence="7" type="ORF">EAS56_24345</name>
    <name evidence="6" type="ORF">XH91_02635</name>
</gene>
<dbReference type="SUPFAM" id="SSF53335">
    <property type="entry name" value="S-adenosyl-L-methionine-dependent methyltransferases"/>
    <property type="match status" value="1"/>
</dbReference>
<keyword evidence="2" id="KW-0808">Transferase</keyword>
<dbReference type="Proteomes" id="UP000288972">
    <property type="component" value="Chromosome"/>
</dbReference>
<dbReference type="Proteomes" id="UP000290401">
    <property type="component" value="Unassembled WGS sequence"/>
</dbReference>
<dbReference type="InterPro" id="IPR001077">
    <property type="entry name" value="COMT_C"/>
</dbReference>
<accession>A0AAE5WWG3</accession>
<dbReference type="PROSITE" id="PS51683">
    <property type="entry name" value="SAM_OMT_II"/>
    <property type="match status" value="1"/>
</dbReference>
<evidence type="ECO:0000259" key="4">
    <source>
        <dbReference type="Pfam" id="PF00891"/>
    </source>
</evidence>
<dbReference type="PANTHER" id="PTHR43712">
    <property type="entry name" value="PUTATIVE (AFU_ORTHOLOGUE AFUA_4G14580)-RELATED"/>
    <property type="match status" value="1"/>
</dbReference>
<dbReference type="Gene3D" id="3.40.50.150">
    <property type="entry name" value="Vaccinia Virus protein VP39"/>
    <property type="match status" value="1"/>
</dbReference>
<organism evidence="6 8">
    <name type="scientific">Bradyrhizobium guangzhouense</name>
    <dbReference type="NCBI Taxonomy" id="1325095"/>
    <lineage>
        <taxon>Bacteria</taxon>
        <taxon>Pseudomonadati</taxon>
        <taxon>Pseudomonadota</taxon>
        <taxon>Alphaproteobacteria</taxon>
        <taxon>Hyphomicrobiales</taxon>
        <taxon>Nitrobacteraceae</taxon>
        <taxon>Bradyrhizobium</taxon>
    </lineage>
</organism>
<feature type="domain" description="O-methyltransferase dimerisation" evidence="5">
    <location>
        <begin position="53"/>
        <end position="128"/>
    </location>
</feature>
<dbReference type="InterPro" id="IPR036388">
    <property type="entry name" value="WH-like_DNA-bd_sf"/>
</dbReference>
<evidence type="ECO:0000256" key="3">
    <source>
        <dbReference type="ARBA" id="ARBA00022691"/>
    </source>
</evidence>
<reference evidence="7 9" key="2">
    <citation type="submission" date="2018-10" db="EMBL/GenBank/DDBJ databases">
        <title>Bradyrhizobium sp. nov., effective nodules isolated from peanut in China.</title>
        <authorList>
            <person name="Li Y."/>
        </authorList>
    </citation>
    <scope>NUCLEOTIDE SEQUENCE [LARGE SCALE GENOMIC DNA]</scope>
    <source>
        <strain evidence="7 9">CCBAU 53426</strain>
    </source>
</reference>
<evidence type="ECO:0000256" key="1">
    <source>
        <dbReference type="ARBA" id="ARBA00022603"/>
    </source>
</evidence>
<dbReference type="AlphaFoldDB" id="A0AAE5WWG3"/>
<dbReference type="InterPro" id="IPR016461">
    <property type="entry name" value="COMT-like"/>
</dbReference>
<keyword evidence="9" id="KW-1185">Reference proteome</keyword>
<dbReference type="KEGG" id="bgz:XH91_02635"/>
<evidence type="ECO:0000313" key="8">
    <source>
        <dbReference type="Proteomes" id="UP000288972"/>
    </source>
</evidence>
<protein>
    <submittedName>
        <fullName evidence="6">Methyltransferase</fullName>
    </submittedName>
</protein>
<name>A0AAE5WWG3_9BRAD</name>
<keyword evidence="1 6" id="KW-0489">Methyltransferase</keyword>
<evidence type="ECO:0000313" key="7">
    <source>
        <dbReference type="EMBL" id="RXH10070.1"/>
    </source>
</evidence>
<feature type="domain" description="O-methyltransferase C-terminal" evidence="4">
    <location>
        <begin position="144"/>
        <end position="358"/>
    </location>
</feature>
<dbReference type="EMBL" id="RDQZ01000022">
    <property type="protein sequence ID" value="RXH10070.1"/>
    <property type="molecule type" value="Genomic_DNA"/>
</dbReference>
<dbReference type="InterPro" id="IPR036390">
    <property type="entry name" value="WH_DNA-bd_sf"/>
</dbReference>
<dbReference type="SUPFAM" id="SSF46785">
    <property type="entry name" value="Winged helix' DNA-binding domain"/>
    <property type="match status" value="1"/>
</dbReference>
<keyword evidence="3" id="KW-0949">S-adenosyl-L-methionine</keyword>
<dbReference type="Pfam" id="PF00891">
    <property type="entry name" value="Methyltransf_2"/>
    <property type="match status" value="1"/>
</dbReference>
<sequence>MALSDGIESHRAFSDGWRGLRDFLLSSRRFQRFAAAFPLTRPIARRRAADLFDLCAGFVYSQVLAACVRLDLFAQLRGGPLPVATLAARASIPVGAMVTLLEAGASLRLLERRVDQRYGLGPLGAAMLGNPGVAAMVEHHAALYTDLADPVALLRGELDQRKLGRYWPYAGQASPSAVTREGASSYTALMSASQPMVAEMVIGAYSFAKHRCLLDVGGGDGSFLIAVGGQAPELELRLFDLPGVASIARDRFAEAGLRNRMSVIEGNFLADPLPSGADVISLIRVVHDHDDDVVMQLFARVREALPKDGVLVIGEPMSSESGPDPTSAYFGLYLHAMGSGRPRSFAALREMLKQSGFRDVRSRATRIPMIAKVAVARA</sequence>
<dbReference type="Pfam" id="PF08100">
    <property type="entry name" value="Dimerisation"/>
    <property type="match status" value="1"/>
</dbReference>
<dbReference type="InterPro" id="IPR029063">
    <property type="entry name" value="SAM-dependent_MTases_sf"/>
</dbReference>
<dbReference type="GO" id="GO:0032259">
    <property type="term" value="P:methylation"/>
    <property type="evidence" value="ECO:0007669"/>
    <property type="project" value="UniProtKB-KW"/>
</dbReference>
<evidence type="ECO:0000259" key="5">
    <source>
        <dbReference type="Pfam" id="PF08100"/>
    </source>
</evidence>
<proteinExistence type="predicted"/>
<dbReference type="GO" id="GO:0046983">
    <property type="term" value="F:protein dimerization activity"/>
    <property type="evidence" value="ECO:0007669"/>
    <property type="project" value="InterPro"/>
</dbReference>
<dbReference type="Gene3D" id="1.10.10.10">
    <property type="entry name" value="Winged helix-like DNA-binding domain superfamily/Winged helix DNA-binding domain"/>
    <property type="match status" value="1"/>
</dbReference>
<dbReference type="PANTHER" id="PTHR43712:SF2">
    <property type="entry name" value="O-METHYLTRANSFERASE CICE"/>
    <property type="match status" value="1"/>
</dbReference>
<dbReference type="EMBL" id="CP030053">
    <property type="protein sequence ID" value="QAU44359.1"/>
    <property type="molecule type" value="Genomic_DNA"/>
</dbReference>
<reference evidence="6 8" key="1">
    <citation type="submission" date="2018-06" db="EMBL/GenBank/DDBJ databases">
        <title>Comparative genomics of rhizobia nodulating Arachis hypogaea in China.</title>
        <authorList>
            <person name="Li Y."/>
        </authorList>
    </citation>
    <scope>NUCLEOTIDE SEQUENCE [LARGE SCALE GENOMIC DNA]</scope>
    <source>
        <strain evidence="6 8">CCBAU 51670</strain>
    </source>
</reference>
<dbReference type="GO" id="GO:0008171">
    <property type="term" value="F:O-methyltransferase activity"/>
    <property type="evidence" value="ECO:0007669"/>
    <property type="project" value="InterPro"/>
</dbReference>